<dbReference type="Pfam" id="PF21687">
    <property type="entry name" value="T2SSK_1st"/>
    <property type="match status" value="1"/>
</dbReference>
<evidence type="ECO:0000313" key="14">
    <source>
        <dbReference type="Proteomes" id="UP001157134"/>
    </source>
</evidence>
<keyword evidence="4 10" id="KW-1003">Cell membrane</keyword>
<evidence type="ECO:0000313" key="13">
    <source>
        <dbReference type="EMBL" id="GLX83967.1"/>
    </source>
</evidence>
<feature type="domain" description="T2SS protein K first SAM-like" evidence="12">
    <location>
        <begin position="106"/>
        <end position="220"/>
    </location>
</feature>
<dbReference type="PIRSF" id="PIRSF002786">
    <property type="entry name" value="XcpX"/>
    <property type="match status" value="1"/>
</dbReference>
<evidence type="ECO:0000256" key="7">
    <source>
        <dbReference type="ARBA" id="ARBA00022927"/>
    </source>
</evidence>
<evidence type="ECO:0000256" key="9">
    <source>
        <dbReference type="ARBA" id="ARBA00023136"/>
    </source>
</evidence>
<keyword evidence="7" id="KW-0653">Protein transport</keyword>
<keyword evidence="6" id="KW-0812">Transmembrane</keyword>
<keyword evidence="5 10" id="KW-0997">Cell inner membrane</keyword>
<dbReference type="Gene3D" id="3.30.1300.30">
    <property type="entry name" value="GSPII I/J protein-like"/>
    <property type="match status" value="1"/>
</dbReference>
<protein>
    <recommendedName>
        <fullName evidence="10">Type II secretion system protein K</fullName>
    </recommendedName>
</protein>
<dbReference type="PANTHER" id="PTHR38831">
    <property type="entry name" value="TYPE II SECRETION SYSTEM PROTEIN K"/>
    <property type="match status" value="1"/>
</dbReference>
<dbReference type="PANTHER" id="PTHR38831:SF1">
    <property type="entry name" value="TYPE II SECRETION SYSTEM PROTEIN K-RELATED"/>
    <property type="match status" value="1"/>
</dbReference>
<reference evidence="13 14" key="1">
    <citation type="submission" date="2023-03" db="EMBL/GenBank/DDBJ databases">
        <title>Thalassotalea loyana LMG 22536T draft genome sequence.</title>
        <authorList>
            <person name="Sawabe T."/>
        </authorList>
    </citation>
    <scope>NUCLEOTIDE SEQUENCE [LARGE SCALE GENOMIC DNA]</scope>
    <source>
        <strain evidence="13 14">LMG 22536</strain>
    </source>
</reference>
<keyword evidence="3 10" id="KW-0813">Transport</keyword>
<comment type="similarity">
    <text evidence="2 10">Belongs to the GSP K family.</text>
</comment>
<dbReference type="SUPFAM" id="SSF54523">
    <property type="entry name" value="Pili subunits"/>
    <property type="match status" value="1"/>
</dbReference>
<sequence length="331" mass="37136">MKRIVNTRQKGVVLISVLLIVALATIVATQMSTRIMGQLQRASNLELNQQAYWYALGAEAFAKRVILTVVDEDPEFINLSQIWAQGETTYPVDSGQIVGEISDMQACFNLNALRTDEDNSDNTNKSVQRLGFERLLVNLSLDDIDEFTAEYMADALVDWLDKNSSIVSAGGAEDNDYAGREFPYLAANHYLADVSELRVIEHFTMQAINDLKEYVCVLPNTDLHKLNVNTISEEHAVLLQSFLDISLEDAQEIISERGEDGFENIDDVLALQVLTNAKLTAEEKEQLTVDSDYFKLASRASFNNSYFTLASTFKVENNKRVDVIRRSIGKN</sequence>
<name>A0ABQ6H754_9GAMM</name>
<evidence type="ECO:0000256" key="5">
    <source>
        <dbReference type="ARBA" id="ARBA00022519"/>
    </source>
</evidence>
<dbReference type="InterPro" id="IPR038072">
    <property type="entry name" value="GspK_central_sf"/>
</dbReference>
<evidence type="ECO:0000256" key="4">
    <source>
        <dbReference type="ARBA" id="ARBA00022475"/>
    </source>
</evidence>
<dbReference type="SUPFAM" id="SSF158544">
    <property type="entry name" value="GspK insert domain-like"/>
    <property type="match status" value="2"/>
</dbReference>
<feature type="domain" description="T2SS protein K second SAM-like" evidence="11">
    <location>
        <begin position="226"/>
        <end position="290"/>
    </location>
</feature>
<evidence type="ECO:0000256" key="8">
    <source>
        <dbReference type="ARBA" id="ARBA00022989"/>
    </source>
</evidence>
<comment type="subcellular location">
    <subcellularLocation>
        <location evidence="1 10">Cell inner membrane</location>
    </subcellularLocation>
</comment>
<keyword evidence="14" id="KW-1185">Reference proteome</keyword>
<gene>
    <name evidence="13" type="primary">gspK</name>
    <name evidence="13" type="ORF">tloyanaT_02190</name>
</gene>
<dbReference type="InterPro" id="IPR045584">
    <property type="entry name" value="Pilin-like"/>
</dbReference>
<dbReference type="InterPro" id="IPR005628">
    <property type="entry name" value="GspK"/>
</dbReference>
<evidence type="ECO:0000256" key="1">
    <source>
        <dbReference type="ARBA" id="ARBA00004533"/>
    </source>
</evidence>
<comment type="caution">
    <text evidence="13">The sequence shown here is derived from an EMBL/GenBank/DDBJ whole genome shotgun (WGS) entry which is preliminary data.</text>
</comment>
<keyword evidence="9 10" id="KW-0472">Membrane</keyword>
<dbReference type="Proteomes" id="UP001157134">
    <property type="component" value="Unassembled WGS sequence"/>
</dbReference>
<dbReference type="InterPro" id="IPR049179">
    <property type="entry name" value="T2SSK_SAM-like_2nd"/>
</dbReference>
<proteinExistence type="inferred from homology"/>
<evidence type="ECO:0000256" key="10">
    <source>
        <dbReference type="PIRNR" id="PIRNR002786"/>
    </source>
</evidence>
<evidence type="ECO:0000259" key="12">
    <source>
        <dbReference type="Pfam" id="PF21687"/>
    </source>
</evidence>
<evidence type="ECO:0000256" key="2">
    <source>
        <dbReference type="ARBA" id="ARBA00007246"/>
    </source>
</evidence>
<accession>A0ABQ6H754</accession>
<keyword evidence="8" id="KW-1133">Transmembrane helix</keyword>
<evidence type="ECO:0000256" key="3">
    <source>
        <dbReference type="ARBA" id="ARBA00022448"/>
    </source>
</evidence>
<dbReference type="NCBIfam" id="NF037980">
    <property type="entry name" value="T2SS_GspK"/>
    <property type="match status" value="1"/>
</dbReference>
<dbReference type="Gene3D" id="1.10.40.60">
    <property type="entry name" value="EpsJ-like"/>
    <property type="match status" value="2"/>
</dbReference>
<dbReference type="RefSeq" id="WP_284295516.1">
    <property type="nucleotide sequence ID" value="NZ_BSSV01000001.1"/>
</dbReference>
<dbReference type="Pfam" id="PF03934">
    <property type="entry name" value="T2SSK"/>
    <property type="match status" value="1"/>
</dbReference>
<evidence type="ECO:0000259" key="11">
    <source>
        <dbReference type="Pfam" id="PF03934"/>
    </source>
</evidence>
<dbReference type="EMBL" id="BSSV01000001">
    <property type="protein sequence ID" value="GLX83967.1"/>
    <property type="molecule type" value="Genomic_DNA"/>
</dbReference>
<evidence type="ECO:0000256" key="6">
    <source>
        <dbReference type="ARBA" id="ARBA00022692"/>
    </source>
</evidence>
<dbReference type="InterPro" id="IPR049031">
    <property type="entry name" value="T2SSK_SAM-like_1st"/>
</dbReference>
<organism evidence="13 14">
    <name type="scientific">Thalassotalea loyana</name>
    <dbReference type="NCBI Taxonomy" id="280483"/>
    <lineage>
        <taxon>Bacteria</taxon>
        <taxon>Pseudomonadati</taxon>
        <taxon>Pseudomonadota</taxon>
        <taxon>Gammaproteobacteria</taxon>
        <taxon>Alteromonadales</taxon>
        <taxon>Colwelliaceae</taxon>
        <taxon>Thalassotalea</taxon>
    </lineage>
</organism>